<sequence>MAVNLPGPGKAQRMRLRVEVSGVVQGVGFRPYIYREAVKRSLKGWVLNNRQGVVMEVEGSALSVDQFLAELKQCSLRLARINDIRCTVIDTAGDHKFIIRESGSEGDGVPRIPADVAVCPSCREDILSPHNRRHQYPFTNCTDCGPRYTIIQGVPYDRKETTMSGFAMCEECEEEYHNPLNRRFHAQPNACPQCGPQAALCDSKGETVPGHWREKTLALLKAGHILAVKGLGGFHLACDAKNPEAVQTLRYRKGRPARPFAVMCRDEALVRRYCSVDEKEAELLDSPEAPIVVLRRRPGSILPKGLAPKAGTLGVMLPYTPLHHLLFDQDLEMLVMTSGNETGLPLAKDTQEALRDLGTVADFFLTHNRPIHKRCDDSLLQVIQKVPHLLRRSRGYVPASIPVPVPNNSAQVFAAGGDLKNSFCFLKDGHAYPGPHIGDLAYAETRRVHLEAAGELAEMLQVEPTIVAFDCHPGYHSAALAAKKPGTHETVWHHHAHLASCMGENYLTGPVIGVICDGTGYGRDGTIWGGEVLSGDYLDFEREFHLEPVPLPGGEAAVRHPWRMAVSWLWQSTGEEGVTLAKALFADKEREIDLLSTMLKRKVNSPMASSCGRLYDAAAALLGICRENTYDGQAPMELAEAALGHERGTYPFTIEGKTISCSTLMHSLAEDFLRGKDAGMIAAAFEATIVEMFAAAVERVRQKNGLDRVVLSGGSFQNPYLLTALRTRLQAAGFQVYTQRQVPANDGGLALGQALVAAWRRTV</sequence>
<evidence type="ECO:0000256" key="11">
    <source>
        <dbReference type="PROSITE-ProRule" id="PRU00520"/>
    </source>
</evidence>
<evidence type="ECO:0000256" key="3">
    <source>
        <dbReference type="ARBA" id="ARBA00008097"/>
    </source>
</evidence>
<reference evidence="14 15" key="1">
    <citation type="submission" date="2009-02" db="EMBL/GenBank/DDBJ databases">
        <title>Sequencing of the draft genome and assembly of Dethiobacter alkaliphilus AHT 1.</title>
        <authorList>
            <consortium name="US DOE Joint Genome Institute (JGI-PGF)"/>
            <person name="Lucas S."/>
            <person name="Copeland A."/>
            <person name="Lapidus A."/>
            <person name="Glavina del Rio T."/>
            <person name="Dalin E."/>
            <person name="Tice H."/>
            <person name="Bruce D."/>
            <person name="Goodwin L."/>
            <person name="Pitluck S."/>
            <person name="Larimer F."/>
            <person name="Land M.L."/>
            <person name="Hauser L."/>
            <person name="Muyzer G."/>
        </authorList>
    </citation>
    <scope>NUCLEOTIDE SEQUENCE [LARGE SCALE GENOMIC DNA]</scope>
    <source>
        <strain evidence="14 15">AHT 1</strain>
    </source>
</reference>
<dbReference type="InterPro" id="IPR001792">
    <property type="entry name" value="Acylphosphatase-like_dom"/>
</dbReference>
<dbReference type="GO" id="GO:0003725">
    <property type="term" value="F:double-stranded RNA binding"/>
    <property type="evidence" value="ECO:0007669"/>
    <property type="project" value="InterPro"/>
</dbReference>
<organism evidence="14 15">
    <name type="scientific">Dethiobacter alkaliphilus AHT 1</name>
    <dbReference type="NCBI Taxonomy" id="555088"/>
    <lineage>
        <taxon>Bacteria</taxon>
        <taxon>Bacillati</taxon>
        <taxon>Bacillota</taxon>
        <taxon>Dethiobacteria</taxon>
        <taxon>Dethiobacterales</taxon>
        <taxon>Dethiobacteraceae</taxon>
        <taxon>Dethiobacter</taxon>
    </lineage>
</organism>
<evidence type="ECO:0000256" key="5">
    <source>
        <dbReference type="ARBA" id="ARBA00022723"/>
    </source>
</evidence>
<comment type="pathway">
    <text evidence="1">Protein modification; [NiFe] hydrogenase maturation.</text>
</comment>
<dbReference type="InterPro" id="IPR051060">
    <property type="entry name" value="Carbamoyltrans_HypF-like"/>
</dbReference>
<evidence type="ECO:0000256" key="1">
    <source>
        <dbReference type="ARBA" id="ARBA00004711"/>
    </source>
</evidence>
<dbReference type="InterPro" id="IPR017945">
    <property type="entry name" value="DHBP_synth_RibB-like_a/b_dom"/>
</dbReference>
<dbReference type="Gene3D" id="3.30.110.120">
    <property type="match status" value="1"/>
</dbReference>
<comment type="caution">
    <text evidence="14">The sequence shown here is derived from an EMBL/GenBank/DDBJ whole genome shotgun (WGS) entry which is preliminary data.</text>
</comment>
<dbReference type="OrthoDB" id="9808093at2"/>
<dbReference type="Pfam" id="PF17788">
    <property type="entry name" value="HypF_C"/>
    <property type="match status" value="1"/>
</dbReference>
<keyword evidence="5" id="KW-0479">Metal-binding</keyword>
<accession>C0GED2</accession>
<evidence type="ECO:0000313" key="15">
    <source>
        <dbReference type="Proteomes" id="UP000006443"/>
    </source>
</evidence>
<dbReference type="Pfam" id="PF22521">
    <property type="entry name" value="HypF_C_2"/>
    <property type="match status" value="1"/>
</dbReference>
<evidence type="ECO:0000256" key="9">
    <source>
        <dbReference type="ARBA" id="ARBA00048220"/>
    </source>
</evidence>
<dbReference type="eggNOG" id="COG0068">
    <property type="taxonomic scope" value="Bacteria"/>
</dbReference>
<dbReference type="Pfam" id="PF07503">
    <property type="entry name" value="zf-HYPF"/>
    <property type="match status" value="2"/>
</dbReference>
<dbReference type="GO" id="GO:0016743">
    <property type="term" value="F:carboxyl- or carbamoyltransferase activity"/>
    <property type="evidence" value="ECO:0007669"/>
    <property type="project" value="UniProtKB-UniRule"/>
</dbReference>
<dbReference type="PIRSF" id="PIRSF006256">
    <property type="entry name" value="CMPcnvr_hdrg_mat"/>
    <property type="match status" value="1"/>
</dbReference>
<evidence type="ECO:0000256" key="2">
    <source>
        <dbReference type="ARBA" id="ARBA00005614"/>
    </source>
</evidence>
<evidence type="ECO:0000256" key="6">
    <source>
        <dbReference type="ARBA" id="ARBA00022771"/>
    </source>
</evidence>
<dbReference type="Proteomes" id="UP000006443">
    <property type="component" value="Unassembled WGS sequence"/>
</dbReference>
<dbReference type="Pfam" id="PF01300">
    <property type="entry name" value="Sua5_yciO_yrdC"/>
    <property type="match status" value="1"/>
</dbReference>
<dbReference type="PANTHER" id="PTHR42959:SF1">
    <property type="entry name" value="CARBAMOYLTRANSFERASE HYPF"/>
    <property type="match status" value="1"/>
</dbReference>
<dbReference type="PANTHER" id="PTHR42959">
    <property type="entry name" value="CARBAMOYLTRANSFERASE"/>
    <property type="match status" value="1"/>
</dbReference>
<dbReference type="UniPathway" id="UPA00335"/>
<dbReference type="NCBIfam" id="TIGR00143">
    <property type="entry name" value="hypF"/>
    <property type="match status" value="1"/>
</dbReference>
<dbReference type="SUPFAM" id="SSF55821">
    <property type="entry name" value="YrdC/RibB"/>
    <property type="match status" value="1"/>
</dbReference>
<keyword evidence="7" id="KW-0862">Zinc</keyword>
<feature type="domain" description="YrdC-like" evidence="13">
    <location>
        <begin position="210"/>
        <end position="395"/>
    </location>
</feature>
<evidence type="ECO:0000256" key="7">
    <source>
        <dbReference type="ARBA" id="ARBA00022833"/>
    </source>
</evidence>
<keyword evidence="6" id="KW-0863">Zinc-finger</keyword>
<comment type="similarity">
    <text evidence="3 10">Belongs to the carbamoyltransferase HypF family.</text>
</comment>
<protein>
    <recommendedName>
        <fullName evidence="10">Carbamoyltransferase</fullName>
        <ecNumber evidence="10">6.2.-.-</ecNumber>
    </recommendedName>
</protein>
<evidence type="ECO:0000256" key="10">
    <source>
        <dbReference type="PIRNR" id="PIRNR006256"/>
    </source>
</evidence>
<dbReference type="EMBL" id="ACJM01000003">
    <property type="protein sequence ID" value="EEG78426.1"/>
    <property type="molecule type" value="Genomic_DNA"/>
</dbReference>
<feature type="active site" evidence="11">
    <location>
        <position position="48"/>
    </location>
</feature>
<dbReference type="Gene3D" id="3.90.870.50">
    <property type="match status" value="1"/>
</dbReference>
<evidence type="ECO:0000259" key="13">
    <source>
        <dbReference type="PROSITE" id="PS51163"/>
    </source>
</evidence>
<evidence type="ECO:0000256" key="4">
    <source>
        <dbReference type="ARBA" id="ARBA00022598"/>
    </source>
</evidence>
<dbReference type="InterPro" id="IPR017968">
    <property type="entry name" value="Acylphosphatase_CS"/>
</dbReference>
<dbReference type="AlphaFoldDB" id="C0GED2"/>
<dbReference type="SUPFAM" id="SSF54975">
    <property type="entry name" value="Acylphosphatase/BLUF domain-like"/>
    <property type="match status" value="1"/>
</dbReference>
<dbReference type="GO" id="GO:0016874">
    <property type="term" value="F:ligase activity"/>
    <property type="evidence" value="ECO:0007669"/>
    <property type="project" value="UniProtKB-UniRule"/>
</dbReference>
<keyword evidence="15" id="KW-1185">Reference proteome</keyword>
<dbReference type="FunFam" id="3.30.420.40:FF:000124">
    <property type="entry name" value="Carbamoyltransferase HypF"/>
    <property type="match status" value="1"/>
</dbReference>
<dbReference type="PROSITE" id="PS51163">
    <property type="entry name" value="YRDC"/>
    <property type="match status" value="1"/>
</dbReference>
<dbReference type="InterPro" id="IPR004421">
    <property type="entry name" value="Carbamoyltransferase_HypF"/>
</dbReference>
<keyword evidence="11" id="KW-0378">Hydrolase</keyword>
<evidence type="ECO:0000313" key="14">
    <source>
        <dbReference type="EMBL" id="EEG78426.1"/>
    </source>
</evidence>
<dbReference type="EC" id="6.2.-.-" evidence="10"/>
<dbReference type="GO" id="GO:0008270">
    <property type="term" value="F:zinc ion binding"/>
    <property type="evidence" value="ECO:0007669"/>
    <property type="project" value="UniProtKB-KW"/>
</dbReference>
<feature type="domain" description="Acylphosphatase-like" evidence="12">
    <location>
        <begin position="15"/>
        <end position="101"/>
    </location>
</feature>
<dbReference type="InterPro" id="IPR043129">
    <property type="entry name" value="ATPase_NBD"/>
</dbReference>
<dbReference type="SUPFAM" id="SSF53067">
    <property type="entry name" value="Actin-like ATPase domain"/>
    <property type="match status" value="1"/>
</dbReference>
<dbReference type="Gene3D" id="3.30.420.360">
    <property type="match status" value="1"/>
</dbReference>
<dbReference type="PROSITE" id="PS51160">
    <property type="entry name" value="ACYLPHOSPHATASE_3"/>
    <property type="match status" value="1"/>
</dbReference>
<dbReference type="Gene3D" id="3.30.420.40">
    <property type="match status" value="1"/>
</dbReference>
<comment type="catalytic activity">
    <reaction evidence="8 11">
        <text>an acyl phosphate + H2O = a carboxylate + phosphate + H(+)</text>
        <dbReference type="Rhea" id="RHEA:14965"/>
        <dbReference type="ChEBI" id="CHEBI:15377"/>
        <dbReference type="ChEBI" id="CHEBI:15378"/>
        <dbReference type="ChEBI" id="CHEBI:29067"/>
        <dbReference type="ChEBI" id="CHEBI:43474"/>
        <dbReference type="ChEBI" id="CHEBI:59918"/>
        <dbReference type="EC" id="3.6.1.7"/>
    </reaction>
</comment>
<dbReference type="InterPro" id="IPR006070">
    <property type="entry name" value="Sua5-like_dom"/>
</dbReference>
<keyword evidence="4" id="KW-0436">Ligase</keyword>
<dbReference type="GO" id="GO:0051604">
    <property type="term" value="P:protein maturation"/>
    <property type="evidence" value="ECO:0007669"/>
    <property type="project" value="TreeGrafter"/>
</dbReference>
<dbReference type="InterPro" id="IPR036046">
    <property type="entry name" value="Acylphosphatase-like_dom_sf"/>
</dbReference>
<dbReference type="STRING" id="555088.DealDRAFT_0841"/>
<comment type="catalytic activity">
    <reaction evidence="9">
        <text>C-terminal L-cysteinyl-[HypE protein] + carbamoyl phosphate + ATP + H2O = C-terminal S-carboxamide-L-cysteinyl-[HypE protein] + AMP + phosphate + diphosphate + H(+)</text>
        <dbReference type="Rhea" id="RHEA:55636"/>
        <dbReference type="Rhea" id="RHEA-COMP:14247"/>
        <dbReference type="Rhea" id="RHEA-COMP:14392"/>
        <dbReference type="ChEBI" id="CHEBI:15377"/>
        <dbReference type="ChEBI" id="CHEBI:15378"/>
        <dbReference type="ChEBI" id="CHEBI:30616"/>
        <dbReference type="ChEBI" id="CHEBI:33019"/>
        <dbReference type="ChEBI" id="CHEBI:43474"/>
        <dbReference type="ChEBI" id="CHEBI:58228"/>
        <dbReference type="ChEBI" id="CHEBI:76913"/>
        <dbReference type="ChEBI" id="CHEBI:139126"/>
        <dbReference type="ChEBI" id="CHEBI:456215"/>
    </reaction>
</comment>
<dbReference type="InterPro" id="IPR011125">
    <property type="entry name" value="Znf_HypF"/>
</dbReference>
<dbReference type="InterPro" id="IPR041440">
    <property type="entry name" value="HypF_C"/>
</dbReference>
<gene>
    <name evidence="14" type="ORF">DealDRAFT_0841</name>
</gene>
<dbReference type="GO" id="GO:0003998">
    <property type="term" value="F:acylphosphatase activity"/>
    <property type="evidence" value="ECO:0007669"/>
    <property type="project" value="UniProtKB-EC"/>
</dbReference>
<name>C0GED2_DETAL</name>
<comment type="similarity">
    <text evidence="2">Belongs to the acylphosphatase family.</text>
</comment>
<dbReference type="RefSeq" id="WP_008515169.1">
    <property type="nucleotide sequence ID" value="NZ_ACJM01000003.1"/>
</dbReference>
<proteinExistence type="inferred from homology"/>
<evidence type="ECO:0000256" key="8">
    <source>
        <dbReference type="ARBA" id="ARBA00047645"/>
    </source>
</evidence>
<evidence type="ECO:0000259" key="12">
    <source>
        <dbReference type="PROSITE" id="PS51160"/>
    </source>
</evidence>
<dbReference type="InterPro" id="IPR055128">
    <property type="entry name" value="HypF_C_2"/>
</dbReference>
<dbReference type="Pfam" id="PF00708">
    <property type="entry name" value="Acylphosphatase"/>
    <property type="match status" value="1"/>
</dbReference>
<feature type="active site" evidence="11">
    <location>
        <position position="30"/>
    </location>
</feature>
<dbReference type="PROSITE" id="PS00150">
    <property type="entry name" value="ACYLPHOSPHATASE_1"/>
    <property type="match status" value="1"/>
</dbReference>